<dbReference type="EMBL" id="JAHRIQ010081946">
    <property type="protein sequence ID" value="MEQ2247638.1"/>
    <property type="molecule type" value="Genomic_DNA"/>
</dbReference>
<accession>A0ABV0UQZ2</accession>
<evidence type="ECO:0000313" key="2">
    <source>
        <dbReference type="EMBL" id="MEQ2247638.1"/>
    </source>
</evidence>
<dbReference type="Proteomes" id="UP001482620">
    <property type="component" value="Unassembled WGS sequence"/>
</dbReference>
<reference evidence="2 3" key="1">
    <citation type="submission" date="2021-06" db="EMBL/GenBank/DDBJ databases">
        <authorList>
            <person name="Palmer J.M."/>
        </authorList>
    </citation>
    <scope>NUCLEOTIDE SEQUENCE [LARGE SCALE GENOMIC DNA]</scope>
    <source>
        <strain evidence="3">if_2019</strain>
        <tissue evidence="2">Muscle</tissue>
    </source>
</reference>
<feature type="compositionally biased region" description="Basic and acidic residues" evidence="1">
    <location>
        <begin position="1"/>
        <end position="10"/>
    </location>
</feature>
<sequence>MSREKREDMKSSQGRNRNPDGCTVNHQPLYIEDTPGTRCRSVLLFFFQLSLTFTNLTKPVCIKPFIVHNNRNQIIFSSKLGAQNVCVWMYVCVCVRVCIQADFAHVDIMSQL</sequence>
<evidence type="ECO:0000313" key="3">
    <source>
        <dbReference type="Proteomes" id="UP001482620"/>
    </source>
</evidence>
<keyword evidence="3" id="KW-1185">Reference proteome</keyword>
<proteinExistence type="predicted"/>
<gene>
    <name evidence="2" type="ORF">ILYODFUR_011283</name>
</gene>
<evidence type="ECO:0000256" key="1">
    <source>
        <dbReference type="SAM" id="MobiDB-lite"/>
    </source>
</evidence>
<feature type="region of interest" description="Disordered" evidence="1">
    <location>
        <begin position="1"/>
        <end position="25"/>
    </location>
</feature>
<name>A0ABV0UQZ2_9TELE</name>
<organism evidence="2 3">
    <name type="scientific">Ilyodon furcidens</name>
    <name type="common">goldbreast splitfin</name>
    <dbReference type="NCBI Taxonomy" id="33524"/>
    <lineage>
        <taxon>Eukaryota</taxon>
        <taxon>Metazoa</taxon>
        <taxon>Chordata</taxon>
        <taxon>Craniata</taxon>
        <taxon>Vertebrata</taxon>
        <taxon>Euteleostomi</taxon>
        <taxon>Actinopterygii</taxon>
        <taxon>Neopterygii</taxon>
        <taxon>Teleostei</taxon>
        <taxon>Neoteleostei</taxon>
        <taxon>Acanthomorphata</taxon>
        <taxon>Ovalentaria</taxon>
        <taxon>Atherinomorphae</taxon>
        <taxon>Cyprinodontiformes</taxon>
        <taxon>Goodeidae</taxon>
        <taxon>Ilyodon</taxon>
    </lineage>
</organism>
<comment type="caution">
    <text evidence="2">The sequence shown here is derived from an EMBL/GenBank/DDBJ whole genome shotgun (WGS) entry which is preliminary data.</text>
</comment>
<protein>
    <submittedName>
        <fullName evidence="2">Uncharacterized protein</fullName>
    </submittedName>
</protein>